<accession>A0ABY9GXR0</accession>
<gene>
    <name evidence="2" type="ORF">PSH88_11240</name>
</gene>
<keyword evidence="3" id="KW-1185">Reference proteome</keyword>
<feature type="transmembrane region" description="Helical" evidence="1">
    <location>
        <begin position="139"/>
        <end position="164"/>
    </location>
</feature>
<evidence type="ECO:0000313" key="3">
    <source>
        <dbReference type="Proteomes" id="UP001230768"/>
    </source>
</evidence>
<dbReference type="Proteomes" id="UP001230768">
    <property type="component" value="Chromosome"/>
</dbReference>
<keyword evidence="1" id="KW-0812">Transmembrane</keyword>
<dbReference type="RefSeq" id="WP_305426257.1">
    <property type="nucleotide sequence ID" value="NZ_CP117430.1"/>
</dbReference>
<reference evidence="2 3" key="1">
    <citation type="submission" date="2023-02" db="EMBL/GenBank/DDBJ databases">
        <title>Evolution of Hrp T3SS in non-pathogenic Pseudomonas fluorescens.</title>
        <authorList>
            <person name="Liao K."/>
            <person name="Wei H."/>
            <person name="Gu Y."/>
        </authorList>
    </citation>
    <scope>NUCLEOTIDE SEQUENCE [LARGE SCALE GENOMIC DNA]</scope>
    <source>
        <strain evidence="2 3">FP607</strain>
    </source>
</reference>
<feature type="transmembrane region" description="Helical" evidence="1">
    <location>
        <begin position="108"/>
        <end position="127"/>
    </location>
</feature>
<sequence length="264" mass="30051">MIGPHLDFIYLSSWGVVLLLIFLSEAIVLFAAYFRLDQMERHFIASHLVSINRKTLGNGLWGRMKRVRQIGALTGRFTHFQMLDPYAVMEAEIFPEHLKKWGKIPGHLMRAALTGAGLLLIWLGFDWLRMTVSKPTSDLKLLCIATLIACVVLALLAVIAKIYVSFFKLAEIESFLKESYFVARNRRVMGNGAYGRYCRLSHISTMLLLDDDFLSDSDPHAMDEIARFPLPLRRLVIIPTRMLAYSFLGYCVFHLSGKFFGVLA</sequence>
<keyword evidence="1" id="KW-1133">Transmembrane helix</keyword>
<feature type="transmembrane region" description="Helical" evidence="1">
    <location>
        <begin position="242"/>
        <end position="263"/>
    </location>
</feature>
<proteinExistence type="predicted"/>
<evidence type="ECO:0000313" key="2">
    <source>
        <dbReference type="EMBL" id="WLI20567.1"/>
    </source>
</evidence>
<keyword evidence="1" id="KW-0472">Membrane</keyword>
<evidence type="ECO:0000256" key="1">
    <source>
        <dbReference type="SAM" id="Phobius"/>
    </source>
</evidence>
<feature type="transmembrane region" description="Helical" evidence="1">
    <location>
        <begin position="12"/>
        <end position="34"/>
    </location>
</feature>
<protein>
    <submittedName>
        <fullName evidence="2">Uncharacterized protein</fullName>
    </submittedName>
</protein>
<dbReference type="EMBL" id="CP117430">
    <property type="protein sequence ID" value="WLI20567.1"/>
    <property type="molecule type" value="Genomic_DNA"/>
</dbReference>
<name>A0ABY9GXR0_9PSED</name>
<organism evidence="2 3">
    <name type="scientific">Pseudomonas wuhanensis</name>
    <dbReference type="NCBI Taxonomy" id="2954098"/>
    <lineage>
        <taxon>Bacteria</taxon>
        <taxon>Pseudomonadati</taxon>
        <taxon>Pseudomonadota</taxon>
        <taxon>Gammaproteobacteria</taxon>
        <taxon>Pseudomonadales</taxon>
        <taxon>Pseudomonadaceae</taxon>
        <taxon>Pseudomonas</taxon>
    </lineage>
</organism>